<accession>A0A8G2IWP2</accession>
<proteinExistence type="predicted"/>
<protein>
    <submittedName>
        <fullName evidence="1">Uncharacterized protein</fullName>
    </submittedName>
</protein>
<sequence>MTDEGEKDVEQLARQLELRLREKNHTRPSERHLHVPQVGSGGIYYLRSRLVLTKAWEAALEYEPKEKVARLLCGNPRSLILKVLRETGLNFPQCVNLTNHLTRGTADKITVVTGYRHRPNTLSQLEGAQYAHVTDCMMTPFVVARQAEPRSDRKTK</sequence>
<dbReference type="AlphaFoldDB" id="A0A8G2IWP2"/>
<organism evidence="1 2">
    <name type="scientific">Rhizobium leguminosarum bv. viciae</name>
    <dbReference type="NCBI Taxonomy" id="387"/>
    <lineage>
        <taxon>Bacteria</taxon>
        <taxon>Pseudomonadati</taxon>
        <taxon>Pseudomonadota</taxon>
        <taxon>Alphaproteobacteria</taxon>
        <taxon>Hyphomicrobiales</taxon>
        <taxon>Rhizobiaceae</taxon>
        <taxon>Rhizobium/Agrobacterium group</taxon>
        <taxon>Rhizobium</taxon>
    </lineage>
</organism>
<dbReference type="RefSeq" id="WP_018483814.1">
    <property type="nucleotide sequence ID" value="NZ_SJLU01000014.1"/>
</dbReference>
<evidence type="ECO:0000313" key="1">
    <source>
        <dbReference type="EMBL" id="TBX89051.1"/>
    </source>
</evidence>
<comment type="caution">
    <text evidence="1">The sequence shown here is derived from an EMBL/GenBank/DDBJ whole genome shotgun (WGS) entry which is preliminary data.</text>
</comment>
<gene>
    <name evidence="1" type="ORF">E0H31_25590</name>
</gene>
<name>A0A8G2IWP2_RHILV</name>
<evidence type="ECO:0000313" key="2">
    <source>
        <dbReference type="Proteomes" id="UP000291866"/>
    </source>
</evidence>
<dbReference type="EMBL" id="SJLU01000014">
    <property type="protein sequence ID" value="TBX89051.1"/>
    <property type="molecule type" value="Genomic_DNA"/>
</dbReference>
<reference evidence="1 2" key="1">
    <citation type="submission" date="2019-02" db="EMBL/GenBank/DDBJ databases">
        <title>The competitiveness to form nodules shapes the capacities of Rhizobium leguminosarum sv viciae communities to promote symbiosis with specific hosts.</title>
        <authorList>
            <person name="Boivin S."/>
            <person name="Lepetit M."/>
        </authorList>
    </citation>
    <scope>NUCLEOTIDE SEQUENCE [LARGE SCALE GENOMIC DNA]</scope>
    <source>
        <strain evidence="1 2">SPF4F3</strain>
    </source>
</reference>
<dbReference type="Proteomes" id="UP000291866">
    <property type="component" value="Unassembled WGS sequence"/>
</dbReference>